<reference evidence="1 2" key="1">
    <citation type="submission" date="2015-12" db="EMBL/GenBank/DDBJ databases">
        <title>Complete genome of Roseateles depolymerans KCTC 42856.</title>
        <authorList>
            <person name="Kim K.M."/>
        </authorList>
    </citation>
    <scope>NUCLEOTIDE SEQUENCE [LARGE SCALE GENOMIC DNA]</scope>
    <source>
        <strain evidence="1 2">KCTC 42856</strain>
    </source>
</reference>
<gene>
    <name evidence="1" type="ORF">RD2015_1195</name>
</gene>
<protein>
    <submittedName>
        <fullName evidence="1">Uncharacterized protein</fullName>
    </submittedName>
</protein>
<sequence>MSMAHAADGEANVFEGYDDFYSSLPSRLFSPADLRKVARGGLGEPAGDFWKFTLDGGAAHVLELRGPDVILDGRRIAAARAIRFEGEPPAPSLGRTARVFANEEAVCVEGVPSSASGTAVRHVRVWLIKQPYGPQAQRFELPSLFASCLALSRDPDGIGFFKASYRWPEGQPEALGLTLTPWRLQGRRFVPAGEPRTTTFVEPGNLYRFTAP</sequence>
<dbReference type="Proteomes" id="UP000060699">
    <property type="component" value="Chromosome"/>
</dbReference>
<dbReference type="AlphaFoldDB" id="A0A0U3CWG1"/>
<dbReference type="STRING" id="76731.RD2015_1195"/>
<accession>A0A0U3CWG1</accession>
<proteinExistence type="predicted"/>
<name>A0A0U3CWG1_9BURK</name>
<organism evidence="1 2">
    <name type="scientific">Roseateles depolymerans</name>
    <dbReference type="NCBI Taxonomy" id="76731"/>
    <lineage>
        <taxon>Bacteria</taxon>
        <taxon>Pseudomonadati</taxon>
        <taxon>Pseudomonadota</taxon>
        <taxon>Betaproteobacteria</taxon>
        <taxon>Burkholderiales</taxon>
        <taxon>Sphaerotilaceae</taxon>
        <taxon>Roseateles</taxon>
    </lineage>
</organism>
<dbReference type="RefSeq" id="WP_116001854.1">
    <property type="nucleotide sequence ID" value="NZ_CP013729.1"/>
</dbReference>
<keyword evidence="2" id="KW-1185">Reference proteome</keyword>
<dbReference type="KEGG" id="rdp:RD2015_1195"/>
<evidence type="ECO:0000313" key="1">
    <source>
        <dbReference type="EMBL" id="ALV05686.1"/>
    </source>
</evidence>
<dbReference type="OrthoDB" id="8970472at2"/>
<evidence type="ECO:0000313" key="2">
    <source>
        <dbReference type="Proteomes" id="UP000060699"/>
    </source>
</evidence>
<dbReference type="EMBL" id="CP013729">
    <property type="protein sequence ID" value="ALV05686.1"/>
    <property type="molecule type" value="Genomic_DNA"/>
</dbReference>